<reference evidence="2 3" key="1">
    <citation type="journal article" date="2016" name="Nat. Commun.">
        <title>Thousands of microbial genomes shed light on interconnected biogeochemical processes in an aquifer system.</title>
        <authorList>
            <person name="Anantharaman K."/>
            <person name="Brown C.T."/>
            <person name="Hug L.A."/>
            <person name="Sharon I."/>
            <person name="Castelle C.J."/>
            <person name="Probst A.J."/>
            <person name="Thomas B.C."/>
            <person name="Singh A."/>
            <person name="Wilkins M.J."/>
            <person name="Karaoz U."/>
            <person name="Brodie E.L."/>
            <person name="Williams K.H."/>
            <person name="Hubbard S.S."/>
            <person name="Banfield J.F."/>
        </authorList>
    </citation>
    <scope>NUCLEOTIDE SEQUENCE [LARGE SCALE GENOMIC DNA]</scope>
</reference>
<name>A0A1F7XZT0_9BACT</name>
<feature type="transmembrane region" description="Helical" evidence="1">
    <location>
        <begin position="45"/>
        <end position="68"/>
    </location>
</feature>
<proteinExistence type="predicted"/>
<dbReference type="EMBL" id="MGGE01000058">
    <property type="protein sequence ID" value="OGM19918.1"/>
    <property type="molecule type" value="Genomic_DNA"/>
</dbReference>
<dbReference type="NCBIfam" id="TIGR01167">
    <property type="entry name" value="LPXTG_anchor"/>
    <property type="match status" value="1"/>
</dbReference>
<keyword evidence="1" id="KW-0812">Transmembrane</keyword>
<gene>
    <name evidence="2" type="ORF">A2714_04245</name>
</gene>
<sequence>MDVENQLNLISKTSSYLWLGLVAIIVGTIWIAIYKKRKGGNYRLVIILGVGVLFFYLLIMAFVMSYLVSPVYNLGG</sequence>
<evidence type="ECO:0000313" key="3">
    <source>
        <dbReference type="Proteomes" id="UP000178419"/>
    </source>
</evidence>
<dbReference type="Proteomes" id="UP000178419">
    <property type="component" value="Unassembled WGS sequence"/>
</dbReference>
<organism evidence="2 3">
    <name type="scientific">Candidatus Woesebacteria bacterium RIFCSPHIGHO2_01_FULL_38_9</name>
    <dbReference type="NCBI Taxonomy" id="1802492"/>
    <lineage>
        <taxon>Bacteria</taxon>
        <taxon>Candidatus Woeseibacteriota</taxon>
    </lineage>
</organism>
<protein>
    <submittedName>
        <fullName evidence="2">Uncharacterized protein</fullName>
    </submittedName>
</protein>
<feature type="transmembrane region" description="Helical" evidence="1">
    <location>
        <begin position="15"/>
        <end position="33"/>
    </location>
</feature>
<comment type="caution">
    <text evidence="2">The sequence shown here is derived from an EMBL/GenBank/DDBJ whole genome shotgun (WGS) entry which is preliminary data.</text>
</comment>
<keyword evidence="1" id="KW-0472">Membrane</keyword>
<evidence type="ECO:0000313" key="2">
    <source>
        <dbReference type="EMBL" id="OGM19918.1"/>
    </source>
</evidence>
<accession>A0A1F7XZT0</accession>
<dbReference type="AlphaFoldDB" id="A0A1F7XZT0"/>
<keyword evidence="1" id="KW-1133">Transmembrane helix</keyword>
<evidence type="ECO:0000256" key="1">
    <source>
        <dbReference type="SAM" id="Phobius"/>
    </source>
</evidence>